<accession>A0A973VZS3</accession>
<evidence type="ECO:0000313" key="1">
    <source>
        <dbReference type="EMBL" id="NVI44933.1"/>
    </source>
</evidence>
<comment type="caution">
    <text evidence="1">The sequence shown here is derived from an EMBL/GenBank/DDBJ whole genome shotgun (WGS) entry which is preliminary data.</text>
</comment>
<dbReference type="RefSeq" id="WP_166204357.1">
    <property type="nucleotide sequence ID" value="NZ_CP088285.1"/>
</dbReference>
<proteinExistence type="predicted"/>
<dbReference type="EMBL" id="JAAOLE020000001">
    <property type="protein sequence ID" value="NVI44933.1"/>
    <property type="molecule type" value="Genomic_DNA"/>
</dbReference>
<dbReference type="AlphaFoldDB" id="A0A973VZS3"/>
<name>A0A973VZS3_9BRAD</name>
<gene>
    <name evidence="1" type="ORF">HAP48_018650</name>
</gene>
<sequence length="120" mass="13179">MGVPIAGTAFLKVDGNQYPLKGAFTVSMSMVERTGIAGQDRVHGYQELPRVPYIEGDCSTLPGLSLEAIERITDATVTAELINGTVYTLRSAWCKSAFEINTRDGQFRVRFEGVQSDEIF</sequence>
<organism evidence="1">
    <name type="scientific">Bradyrhizobium septentrionale</name>
    <dbReference type="NCBI Taxonomy" id="1404411"/>
    <lineage>
        <taxon>Bacteria</taxon>
        <taxon>Pseudomonadati</taxon>
        <taxon>Pseudomonadota</taxon>
        <taxon>Alphaproteobacteria</taxon>
        <taxon>Hyphomicrobiales</taxon>
        <taxon>Nitrobacteraceae</taxon>
        <taxon>Bradyrhizobium</taxon>
    </lineage>
</organism>
<dbReference type="InterPro" id="IPR019596">
    <property type="entry name" value="Phage_Mu_GpM_tail_tub"/>
</dbReference>
<dbReference type="Pfam" id="PF10618">
    <property type="entry name" value="Tail_tube"/>
    <property type="match status" value="1"/>
</dbReference>
<reference evidence="1" key="1">
    <citation type="submission" date="2020-06" db="EMBL/GenBank/DDBJ databases">
        <title>Whole Genome Sequence of Bradyrhizobium sp. Strain 1S1.</title>
        <authorList>
            <person name="Bromfield E.S.P."/>
            <person name="Cloutier S."/>
        </authorList>
    </citation>
    <scope>NUCLEOTIDE SEQUENCE [LARGE SCALE GENOMIC DNA]</scope>
    <source>
        <strain evidence="1">1S1</strain>
    </source>
</reference>
<protein>
    <submittedName>
        <fullName evidence="1">Phage tail tube protein</fullName>
    </submittedName>
</protein>